<name>A6WY23_BRUA4</name>
<dbReference type="RefSeq" id="WP_012091300.1">
    <property type="nucleotide sequence ID" value="NC_009667.1"/>
</dbReference>
<evidence type="ECO:0000313" key="1">
    <source>
        <dbReference type="EMBL" id="ABS13877.1"/>
    </source>
</evidence>
<gene>
    <name evidence="1" type="ordered locus">Oant_1159</name>
</gene>
<dbReference type="KEGG" id="oan:Oant_1159"/>
<dbReference type="STRING" id="439375.Oant_1159"/>
<dbReference type="AlphaFoldDB" id="A6WY23"/>
<evidence type="ECO:0000313" key="2">
    <source>
        <dbReference type="Proteomes" id="UP000002301"/>
    </source>
</evidence>
<reference evidence="1 2" key="1">
    <citation type="journal article" date="2011" name="J. Bacteriol.">
        <title>Genome of Ochrobactrum anthropi ATCC 49188 T, a versatile opportunistic pathogen and symbiont of several eukaryotic hosts.</title>
        <authorList>
            <person name="Chain P.S."/>
            <person name="Lang D.M."/>
            <person name="Comerci D.J."/>
            <person name="Malfatti S.A."/>
            <person name="Vergez L.M."/>
            <person name="Shin M."/>
            <person name="Ugalde R.A."/>
            <person name="Garcia E."/>
            <person name="Tolmasky M.E."/>
        </authorList>
    </citation>
    <scope>NUCLEOTIDE SEQUENCE [LARGE SCALE GENOMIC DNA]</scope>
    <source>
        <strain evidence="2">ATCC 49188 / DSM 6882 / CCUG 24695 / JCM 21032 / LMG 3331 / NBRC 15819 / NCTC 12168 / Alc 37</strain>
    </source>
</reference>
<dbReference type="eggNOG" id="ENOG502ZA7V">
    <property type="taxonomic scope" value="Bacteria"/>
</dbReference>
<protein>
    <submittedName>
        <fullName evidence="1">Uncharacterized protein</fullName>
    </submittedName>
</protein>
<dbReference type="EMBL" id="CP000758">
    <property type="protein sequence ID" value="ABS13877.1"/>
    <property type="molecule type" value="Genomic_DNA"/>
</dbReference>
<proteinExistence type="predicted"/>
<dbReference type="PATRIC" id="fig|439375.7.peg.1210"/>
<sequence length="376" mass="42926">MAVSSLKLFATDKELYDLLASSRQRMTERALLNLARDRRIFISHKAEREAIVDYLSCLPHDLQDVEGLIDEAEVGRRGEKTTFVEVAGDVSTEDIKAAIDQYVDEVGASEEITVPPFNMKSLGATIEYNEFDYSRTRLLQRIERKAALDFRIEDGKVTVRLPATEKGQSIVNNLIDKLEKNKKTSLSQNRIAISGFPAEFRTKFFLDLLSGIEGYKTETVTSIKVSSPDIAQEEIDDIGEENEAQDDLENELLGIVRSVALSGENLVSSEQYRQLREKNFYITAITWRSVQQVPPHDLVQFEAAFEQQEQGTGFKYIVRYARLNTLGRYPKTFKVVPDTRRHELFRLIEHSARVSQQKQEEEISARREHRDASSLV</sequence>
<dbReference type="HOGENOM" id="CLU_059727_1_0_5"/>
<organism evidence="1 2">
    <name type="scientific">Brucella anthropi (strain ATCC 49188 / DSM 6882 / CCUG 24695 / JCM 21032 / LMG 3331 / NBRC 15819 / NCTC 12168 / Alc 37)</name>
    <name type="common">Ochrobactrum anthropi</name>
    <dbReference type="NCBI Taxonomy" id="439375"/>
    <lineage>
        <taxon>Bacteria</taxon>
        <taxon>Pseudomonadati</taxon>
        <taxon>Pseudomonadota</taxon>
        <taxon>Alphaproteobacteria</taxon>
        <taxon>Hyphomicrobiales</taxon>
        <taxon>Brucellaceae</taxon>
        <taxon>Brucella/Ochrobactrum group</taxon>
        <taxon>Brucella</taxon>
    </lineage>
</organism>
<keyword evidence="2" id="KW-1185">Reference proteome</keyword>
<dbReference type="Proteomes" id="UP000002301">
    <property type="component" value="Chromosome 1"/>
</dbReference>
<accession>A6WY23</accession>